<dbReference type="Pfam" id="PF14252">
    <property type="entry name" value="DUF4347"/>
    <property type="match status" value="1"/>
</dbReference>
<dbReference type="SUPFAM" id="SSF50952">
    <property type="entry name" value="Soluble quinoprotein glucose dehydrogenase"/>
    <property type="match status" value="1"/>
</dbReference>
<keyword evidence="2" id="KW-0677">Repeat</keyword>
<protein>
    <recommendedName>
        <fullName evidence="4">Calx-beta domain-containing protein</fullName>
    </recommendedName>
</protein>
<dbReference type="GO" id="GO:0016020">
    <property type="term" value="C:membrane"/>
    <property type="evidence" value="ECO:0007669"/>
    <property type="project" value="InterPro"/>
</dbReference>
<dbReference type="HOGENOM" id="CLU_263413_0_0_0"/>
<dbReference type="Gene3D" id="2.60.40.2030">
    <property type="match status" value="1"/>
</dbReference>
<dbReference type="PANTHER" id="PTHR19328:SF13">
    <property type="entry name" value="HIPL1 PROTEIN"/>
    <property type="match status" value="1"/>
</dbReference>
<dbReference type="SUPFAM" id="SSF141072">
    <property type="entry name" value="CalX-like"/>
    <property type="match status" value="1"/>
</dbReference>
<dbReference type="GO" id="GO:0030246">
    <property type="term" value="F:carbohydrate binding"/>
    <property type="evidence" value="ECO:0007669"/>
    <property type="project" value="InterPro"/>
</dbReference>
<dbReference type="Pfam" id="PF16841">
    <property type="entry name" value="CBM60"/>
    <property type="match status" value="2"/>
</dbReference>
<keyword evidence="6" id="KW-1185">Reference proteome</keyword>
<sequence>MGQHPSAGPHCGWSCRKVAGIPAIPELHLMTRLQSKRKPAFAHPQWSLEPLEPRLMLAGDAGAEIAAAAGTSSADSTSSDTVSDSSASSASVTEIAFIDGDVEQSEKLTGLMRSGVEFVLLDGKTPAIDQMTAILNGRTNVRAIHIVSHGEAGALQLAGQRVDAEVFQQHSEQLARWKQSLRSDADIMLYGCNAASDVTGRNLITTLARLTSADVAASDDATGHTSRGGDWDLEFHVGEIETSLLATVDQLQHIEMVLPISIRAAGTTGSEQMQLQVGGEVVQTWNNIGGDVATRQFQTFTYDGAADATADDVRVVFTNDLYQPSQGIDRNLVVDSITVNGVTVESENANTFGTGTWQEEDGVAPGFRRSEWIHSNGYFQYAAPSSTSSISVYAAGAENTETIELWIDGQRAQTWQNIGGDIDTGEFVKLDFEADSTVDISQIQIRFTNDLYQANGAIDRNVRIDRVELDGTSYQTEAETVYSTGTWQEDGLTPGFKQSEWLHANGYFQYGLTPTNPGTISLETSNVTVDEDAGTALIQVIRSGGSDGIATVDYDTFAGTATEGVDYTRQTGTLTFADGVTEQTIVVPILDDALLENNESFNITIDNVQGGANLLVPRTATVSIVDNEVSLPNYASFADVSGLTLNGTARQTGDTLELTQALNNQAGSAFYSTAVNLTNDGSFRTAFAFRAMNGAGTDGADGLTFTIQNDPRGATAIGGSGEELGYQDITNSVAIEFDTYRNSLDLNDNHVSILTGSVYSNVRTAVPEIDLNNGSPRYAWVEYNGTSNVLAVYLSDDATKPTHALMKATIDLHTQVGDAGFVGFTAGTGGRDNSHRILNWTVDQSDPPLDPPVVGGDEVLSTTIASQLRLPTAIDWLPDGTMLVSEQGGVVKTVRGGAVASDPFIDISGIVNGTRDRGLLDIAVHPDFANNPYVYLLFTYDPPEVNQQAAGTLAGPDGKGNRAGRLIRVTADVANDYQTAVAGSEVVLLGSNSTWENFNGFANSTFNFTEAPAGENPDGTYINDFINSDSESHTIGSLAFGINGELFVSIGDGASYNRVDVRADRVQDIDSLSGKVLRIDPLTGEGLSDNPFYNGDPDANRSKVYQLGLRNPFRMSVDPVTGRLFVGDVGWTKWEEINSAGAGANFGWPFYEGGSGTSLVNAGYAGTPEGIAFFAENVAVTSSQYALNHQADGINAIVMGDVYRGNLYGDDYTGDVFFNDLGQGIVRHGDVDATGAITNVQTFTTGAGAVVAISQGPDGALYYVDLDDGLVGRWEIV</sequence>
<dbReference type="Gene3D" id="2.60.60.40">
    <property type="match status" value="2"/>
</dbReference>
<dbReference type="Pfam" id="PF03160">
    <property type="entry name" value="Calx-beta"/>
    <property type="match status" value="1"/>
</dbReference>
<dbReference type="PANTHER" id="PTHR19328">
    <property type="entry name" value="HEDGEHOG-INTERACTING PROTEIN"/>
    <property type="match status" value="1"/>
</dbReference>
<gene>
    <name evidence="5" type="ordered locus">RB2440</name>
</gene>
<dbReference type="PATRIC" id="fig|243090.15.peg.1118"/>
<proteinExistence type="predicted"/>
<dbReference type="NCBIfam" id="NF012209">
    <property type="entry name" value="LEPR-8K"/>
    <property type="match status" value="1"/>
</dbReference>
<evidence type="ECO:0000256" key="2">
    <source>
        <dbReference type="ARBA" id="ARBA00022737"/>
    </source>
</evidence>
<evidence type="ECO:0000256" key="3">
    <source>
        <dbReference type="ARBA" id="ARBA00022837"/>
    </source>
</evidence>
<evidence type="ECO:0000313" key="5">
    <source>
        <dbReference type="EMBL" id="CAD72629.1"/>
    </source>
</evidence>
<dbReference type="InterPro" id="IPR003644">
    <property type="entry name" value="Calx_beta"/>
</dbReference>
<dbReference type="InterPro" id="IPR038081">
    <property type="entry name" value="CalX-like_sf"/>
</dbReference>
<dbReference type="InterPro" id="IPR025592">
    <property type="entry name" value="DUF4347"/>
</dbReference>
<organism evidence="5 6">
    <name type="scientific">Rhodopirellula baltica (strain DSM 10527 / NCIMB 13988 / SH1)</name>
    <dbReference type="NCBI Taxonomy" id="243090"/>
    <lineage>
        <taxon>Bacteria</taxon>
        <taxon>Pseudomonadati</taxon>
        <taxon>Planctomycetota</taxon>
        <taxon>Planctomycetia</taxon>
        <taxon>Pirellulales</taxon>
        <taxon>Pirellulaceae</taxon>
        <taxon>Rhodopirellula</taxon>
    </lineage>
</organism>
<dbReference type="Proteomes" id="UP000001025">
    <property type="component" value="Chromosome"/>
</dbReference>
<dbReference type="InterPro" id="IPR056573">
    <property type="entry name" value="Lectin_L-type_dom"/>
</dbReference>
<dbReference type="OrthoDB" id="9770043at2"/>
<dbReference type="SMART" id="SM00237">
    <property type="entry name" value="Calx_beta"/>
    <property type="match status" value="1"/>
</dbReference>
<dbReference type="GO" id="GO:0007154">
    <property type="term" value="P:cell communication"/>
    <property type="evidence" value="ECO:0007669"/>
    <property type="project" value="InterPro"/>
</dbReference>
<name>Q7UVU2_RHOBA</name>
<dbReference type="InterPro" id="IPR031768">
    <property type="entry name" value="CBM60_xylan-bd"/>
</dbReference>
<dbReference type="Gene3D" id="2.120.10.30">
    <property type="entry name" value="TolB, C-terminal domain"/>
    <property type="match status" value="1"/>
</dbReference>
<dbReference type="eggNOG" id="COG2133">
    <property type="taxonomic scope" value="Bacteria"/>
</dbReference>
<dbReference type="SUPFAM" id="SSF49899">
    <property type="entry name" value="Concanavalin A-like lectins/glucanases"/>
    <property type="match status" value="1"/>
</dbReference>
<dbReference type="InterPro" id="IPR012938">
    <property type="entry name" value="Glc/Sorbosone_DH"/>
</dbReference>
<evidence type="ECO:0000256" key="1">
    <source>
        <dbReference type="ARBA" id="ARBA00022729"/>
    </source>
</evidence>
<dbReference type="KEGG" id="rba:RB2440"/>
<dbReference type="InterPro" id="IPR013320">
    <property type="entry name" value="ConA-like_dom_sf"/>
</dbReference>
<evidence type="ECO:0000259" key="4">
    <source>
        <dbReference type="SMART" id="SM00237"/>
    </source>
</evidence>
<dbReference type="Gene3D" id="2.60.120.200">
    <property type="match status" value="1"/>
</dbReference>
<dbReference type="InParanoid" id="Q7UVU2"/>
<keyword evidence="1" id="KW-0732">Signal</keyword>
<dbReference type="Pfam" id="PF07995">
    <property type="entry name" value="GSDH"/>
    <property type="match status" value="2"/>
</dbReference>
<dbReference type="InterPro" id="IPR053786">
    <property type="entry name" value="LEPRxLL_CS"/>
</dbReference>
<feature type="domain" description="Calx-beta" evidence="4">
    <location>
        <begin position="508"/>
        <end position="606"/>
    </location>
</feature>
<dbReference type="InterPro" id="IPR001220">
    <property type="entry name" value="Legume_lectin_dom"/>
</dbReference>
<accession>Q7UVU2</accession>
<dbReference type="STRING" id="243090.RB2440"/>
<dbReference type="EMBL" id="BX294137">
    <property type="protein sequence ID" value="CAD72629.1"/>
    <property type="molecule type" value="Genomic_DNA"/>
</dbReference>
<evidence type="ECO:0000313" key="6">
    <source>
        <dbReference type="Proteomes" id="UP000001025"/>
    </source>
</evidence>
<dbReference type="InterPro" id="IPR011042">
    <property type="entry name" value="6-blade_b-propeller_TolB-like"/>
</dbReference>
<dbReference type="CDD" id="cd01951">
    <property type="entry name" value="lectin_L-type"/>
    <property type="match status" value="1"/>
</dbReference>
<dbReference type="InterPro" id="IPR011041">
    <property type="entry name" value="Quinoprot_gluc/sorb_DH_b-prop"/>
</dbReference>
<dbReference type="AlphaFoldDB" id="Q7UVU2"/>
<keyword evidence="3" id="KW-0106">Calcium</keyword>
<dbReference type="Pfam" id="PF00139">
    <property type="entry name" value="Lectin_legB"/>
    <property type="match status" value="1"/>
</dbReference>
<dbReference type="EnsemblBacteria" id="CAD72629">
    <property type="protein sequence ID" value="CAD72629"/>
    <property type="gene ID" value="RB2440"/>
</dbReference>
<reference evidence="5 6" key="1">
    <citation type="journal article" date="2003" name="Proc. Natl. Acad. Sci. U.S.A.">
        <title>Complete genome sequence of the marine planctomycete Pirellula sp. strain 1.</title>
        <authorList>
            <person name="Gloeckner F.O."/>
            <person name="Kube M."/>
            <person name="Bauer M."/>
            <person name="Teeling H."/>
            <person name="Lombardot T."/>
            <person name="Ludwig W."/>
            <person name="Gade D."/>
            <person name="Beck A."/>
            <person name="Borzym K."/>
            <person name="Heitmann K."/>
            <person name="Rabus R."/>
            <person name="Schlesner H."/>
            <person name="Amann R."/>
            <person name="Reinhardt R."/>
        </authorList>
    </citation>
    <scope>NUCLEOTIDE SEQUENCE [LARGE SCALE GENOMIC DNA]</scope>
    <source>
        <strain evidence="6">DSM 10527 / NCIMB 13988 / SH1</strain>
    </source>
</reference>